<sequence length="580" mass="62846">MVISWLTSSFSPEIAESVQYSETAESIWNQLNNRYETVNRTKIFEIKKELASVCQGSLDIASYFNKLKKLWDELGIMSSNHAKTCACAAKAGLQNFKVIKGRKFGATADIESPLSGHPGNASSSGSGGQNSHIPGLTKEQCTQLMMLLQSSRLESNSPPNLEASANFAGSVSNLPVSFCESFTACMLFRLARSVWIVYSGAADHMTSSKYILFDIKPLLIPYLVSLPNGYKVKVTCTGSLTLFPSFTLHGVLFIHIFQYNPISVYKLIQQFSTFVLFTSYSCLIQDPSRKKLLELGRVHYGLYKLLSLTNPDSYGSRINNVLPKLNCISVSDLNKFVQTTVPHSISPLNNDAQVVNSNVSSTVSNVSSTFSNVSYIASNATSTISSMNSVNNLDTIRSDNTLELGSSSLACEFFSANGILHQATCPHISKQNGSLNAIGISSSHELCHVVSLDILLEKRDVIFNECVFPFYLSSSPYSLSSPISTTPPLFDSLSDTIAPDGSTPYSAGSPSSFPSTSTSQSSYTPPSVSLPSLSSSSTALIPFVASPHPPLRKSTRPHNLSSHLQDFVVKLPSSFCSSTT</sequence>
<reference evidence="1" key="1">
    <citation type="journal article" date="2014" name="Nat. Commun.">
        <title>The tobacco genome sequence and its comparison with those of tomato and potato.</title>
        <authorList>
            <person name="Sierro N."/>
            <person name="Battey J.N."/>
            <person name="Ouadi S."/>
            <person name="Bakaher N."/>
            <person name="Bovet L."/>
            <person name="Willig A."/>
            <person name="Goepfert S."/>
            <person name="Peitsch M.C."/>
            <person name="Ivanov N.V."/>
        </authorList>
    </citation>
    <scope>NUCLEOTIDE SEQUENCE [LARGE SCALE GENOMIC DNA]</scope>
</reference>
<proteinExistence type="predicted"/>
<accession>A0AC58U0E0</accession>
<dbReference type="Proteomes" id="UP000790787">
    <property type="component" value="Chromosome 23"/>
</dbReference>
<protein>
    <submittedName>
        <fullName evidence="2">Uncharacterized protein LOC142177586</fullName>
    </submittedName>
</protein>
<keyword evidence="1" id="KW-1185">Reference proteome</keyword>
<evidence type="ECO:0000313" key="2">
    <source>
        <dbReference type="RefSeq" id="XP_075102874.1"/>
    </source>
</evidence>
<name>A0AC58U0E0_TOBAC</name>
<dbReference type="RefSeq" id="XP_075102874.1">
    <property type="nucleotide sequence ID" value="XM_075246773.1"/>
</dbReference>
<gene>
    <name evidence="2" type="primary">LOC142177586</name>
</gene>
<reference evidence="2" key="2">
    <citation type="submission" date="2025-08" db="UniProtKB">
        <authorList>
            <consortium name="RefSeq"/>
        </authorList>
    </citation>
    <scope>IDENTIFICATION</scope>
    <source>
        <tissue evidence="2">Leaf</tissue>
    </source>
</reference>
<organism evidence="1 2">
    <name type="scientific">Nicotiana tabacum</name>
    <name type="common">Common tobacco</name>
    <dbReference type="NCBI Taxonomy" id="4097"/>
    <lineage>
        <taxon>Eukaryota</taxon>
        <taxon>Viridiplantae</taxon>
        <taxon>Streptophyta</taxon>
        <taxon>Embryophyta</taxon>
        <taxon>Tracheophyta</taxon>
        <taxon>Spermatophyta</taxon>
        <taxon>Magnoliopsida</taxon>
        <taxon>eudicotyledons</taxon>
        <taxon>Gunneridae</taxon>
        <taxon>Pentapetalae</taxon>
        <taxon>asterids</taxon>
        <taxon>lamiids</taxon>
        <taxon>Solanales</taxon>
        <taxon>Solanaceae</taxon>
        <taxon>Nicotianoideae</taxon>
        <taxon>Nicotianeae</taxon>
        <taxon>Nicotiana</taxon>
    </lineage>
</organism>
<evidence type="ECO:0000313" key="1">
    <source>
        <dbReference type="Proteomes" id="UP000790787"/>
    </source>
</evidence>